<evidence type="ECO:0000313" key="2">
    <source>
        <dbReference type="EMBL" id="SVA90441.1"/>
    </source>
</evidence>
<evidence type="ECO:0000259" key="1">
    <source>
        <dbReference type="Pfam" id="PF13480"/>
    </source>
</evidence>
<gene>
    <name evidence="2" type="ORF">METZ01_LOCUS143295</name>
</gene>
<dbReference type="InterPro" id="IPR038740">
    <property type="entry name" value="BioF2-like_GNAT_dom"/>
</dbReference>
<feature type="domain" description="BioF2-like acetyltransferase" evidence="1">
    <location>
        <begin position="164"/>
        <end position="307"/>
    </location>
</feature>
<proteinExistence type="predicted"/>
<dbReference type="EMBL" id="UINC01021904">
    <property type="protein sequence ID" value="SVA90441.1"/>
    <property type="molecule type" value="Genomic_DNA"/>
</dbReference>
<reference evidence="2" key="1">
    <citation type="submission" date="2018-05" db="EMBL/GenBank/DDBJ databases">
        <authorList>
            <person name="Lanie J.A."/>
            <person name="Ng W.-L."/>
            <person name="Kazmierczak K.M."/>
            <person name="Andrzejewski T.M."/>
            <person name="Davidsen T.M."/>
            <person name="Wayne K.J."/>
            <person name="Tettelin H."/>
            <person name="Glass J.I."/>
            <person name="Rusch D."/>
            <person name="Podicherti R."/>
            <person name="Tsui H.-C.T."/>
            <person name="Winkler M.E."/>
        </authorList>
    </citation>
    <scope>NUCLEOTIDE SEQUENCE</scope>
</reference>
<name>A0A381ZNB0_9ZZZZ</name>
<organism evidence="2">
    <name type="scientific">marine metagenome</name>
    <dbReference type="NCBI Taxonomy" id="408172"/>
    <lineage>
        <taxon>unclassified sequences</taxon>
        <taxon>metagenomes</taxon>
        <taxon>ecological metagenomes</taxon>
    </lineage>
</organism>
<dbReference type="Pfam" id="PF13480">
    <property type="entry name" value="Acetyltransf_6"/>
    <property type="match status" value="1"/>
</dbReference>
<accession>A0A381ZNB0</accession>
<dbReference type="AlphaFoldDB" id="A0A381ZNB0"/>
<dbReference type="SUPFAM" id="SSF55729">
    <property type="entry name" value="Acyl-CoA N-acyltransferases (Nat)"/>
    <property type="match status" value="1"/>
</dbReference>
<dbReference type="InterPro" id="IPR016181">
    <property type="entry name" value="Acyl_CoA_acyltransferase"/>
</dbReference>
<protein>
    <recommendedName>
        <fullName evidence="1">BioF2-like acetyltransferase domain-containing protein</fullName>
    </recommendedName>
</protein>
<sequence>MTEIFSERSFDDISETWSRLLSKTATNTPFQLIEFLEVWFTELGYGSDTHILHTEAGSIDGIAPLRSQGQSFTFLGDQDVCDFADFLITPGEEIGFFKVLLDYLSANECNSLKLFSVPEESLTLTILPIVARERGYKVKACISDVVPGMRLPDTWAQFLSGLSKKNRHELKRKFRRLETVEGVVWLELTQPDEVQFAMDDFLKLLRLSGQHKDEFLTPHRDRFFRQVAYRFALNGFLKLFFLEIEGQKVAGVMCFDYGNSRFLYNSGYNPALGYYSVGLLLKAFSIQNAIEAGLKYYDFLRGDEPYKYDLGGIDRRVFNLDVEIG</sequence>
<dbReference type="Gene3D" id="3.40.630.30">
    <property type="match status" value="1"/>
</dbReference>